<dbReference type="GO" id="GO:0016779">
    <property type="term" value="F:nucleotidyltransferase activity"/>
    <property type="evidence" value="ECO:0007669"/>
    <property type="project" value="UniProtKB-UniRule"/>
</dbReference>
<dbReference type="PANTHER" id="PTHR20882">
    <property type="entry name" value="CYTOPLASMIC TRNA 2-THIOLATION PROTEIN 2"/>
    <property type="match status" value="1"/>
</dbReference>
<dbReference type="GO" id="GO:0016783">
    <property type="term" value="F:sulfurtransferase activity"/>
    <property type="evidence" value="ECO:0007669"/>
    <property type="project" value="TreeGrafter"/>
</dbReference>
<dbReference type="EMBL" id="KK852408">
    <property type="protein sequence ID" value="KDR24498.1"/>
    <property type="molecule type" value="Genomic_DNA"/>
</dbReference>
<dbReference type="Pfam" id="PF10288">
    <property type="entry name" value="CTU2"/>
    <property type="match status" value="1"/>
</dbReference>
<dbReference type="GO" id="GO:0032447">
    <property type="term" value="P:protein urmylation"/>
    <property type="evidence" value="ECO:0007669"/>
    <property type="project" value="UniProtKB-UniRule"/>
</dbReference>
<dbReference type="Gene3D" id="3.40.50.620">
    <property type="entry name" value="HUPs"/>
    <property type="match status" value="1"/>
</dbReference>
<evidence type="ECO:0000256" key="3">
    <source>
        <dbReference type="HAMAP-Rule" id="MF_03054"/>
    </source>
</evidence>
<evidence type="ECO:0000313" key="4">
    <source>
        <dbReference type="EMBL" id="KDR24498.1"/>
    </source>
</evidence>
<dbReference type="HAMAP" id="MF_03054">
    <property type="entry name" value="CTU2"/>
    <property type="match status" value="1"/>
</dbReference>
<dbReference type="GO" id="GO:0000049">
    <property type="term" value="F:tRNA binding"/>
    <property type="evidence" value="ECO:0007669"/>
    <property type="project" value="InterPro"/>
</dbReference>
<sequence>MCSVNEVDFDDDEQCMEKKSVVLTADTCKKCNERKAEVLRFLDAYCRECFLAAATHKFRACLGKSKVVRPKDHVLIAFSGSQSSVALLHLVNAGLKECSHKRLLFTCSVVYIDEGAVLELSPDDRNEICTSIVQQVKKFNLPLCITTLERSLGDLDISYYSDGGNTSNTDDQKEEQLKKLISSIHSLTGKKDFLHKLRNQLLLKTAKKLKCTKIFSADTASHLAVKLLSNVALGRGAQLPLDIGFCDTRDTDVMLLRPMRDFTKKEIVFYNIFNKLESVVIPSLGTKSDPHASIQKLTEKFVIDLQEDFPATVSTIFRTGDKLSLGNNTTEGDNFCTLCQAPLDTTFTASSALQATEFSRTVSNLGPCGFDIRSICTLNNGISDSSNEHKDKSGSALRYCNTSAVTPTSKKKNTCGEDGEDCHCHKNTANITLLEVEACFCYSCRLIAREMESLEMLPVDVIFNIKQRLRYKEMREEIEDFLLC</sequence>
<comment type="subcellular location">
    <subcellularLocation>
        <location evidence="3">Cytoplasm</location>
    </subcellularLocation>
</comment>
<keyword evidence="1 3" id="KW-0963">Cytoplasm</keyword>
<comment type="pathway">
    <text evidence="3">tRNA modification; 5-methoxycarbonylmethyl-2-thiouridine-tRNA biosynthesis.</text>
</comment>
<dbReference type="OrthoDB" id="25129at2759"/>
<protein>
    <recommendedName>
        <fullName evidence="3">Cytoplasmic tRNA 2-thiolation protein 2</fullName>
    </recommendedName>
</protein>
<comment type="function">
    <text evidence="3">Plays a central role in 2-thiolation of mcm(5)S(2)U at tRNA wobble positions of tRNA(Lys), tRNA(Glu) and tRNA(Gln). May act by forming a heterodimer with NCS6/CTU1 that ligates sulfur from thiocarboxylated URM1 onto the uridine of tRNAs at wobble position.</text>
</comment>
<dbReference type="GO" id="GO:0002143">
    <property type="term" value="P:tRNA wobble position uridine thiolation"/>
    <property type="evidence" value="ECO:0007669"/>
    <property type="project" value="TreeGrafter"/>
</dbReference>
<dbReference type="InterPro" id="IPR019407">
    <property type="entry name" value="CTU2"/>
</dbReference>
<dbReference type="FunCoup" id="A0A067RN66">
    <property type="interactions" value="1589"/>
</dbReference>
<dbReference type="AlphaFoldDB" id="A0A067RN66"/>
<gene>
    <name evidence="4" type="ORF">L798_10786</name>
</gene>
<dbReference type="eggNOG" id="KOG2594">
    <property type="taxonomic scope" value="Eukaryota"/>
</dbReference>
<dbReference type="Proteomes" id="UP000027135">
    <property type="component" value="Unassembled WGS sequence"/>
</dbReference>
<evidence type="ECO:0000313" key="5">
    <source>
        <dbReference type="Proteomes" id="UP000027135"/>
    </source>
</evidence>
<dbReference type="SUPFAM" id="SSF52402">
    <property type="entry name" value="Adenine nucleotide alpha hydrolases-like"/>
    <property type="match status" value="1"/>
</dbReference>
<dbReference type="PANTHER" id="PTHR20882:SF14">
    <property type="entry name" value="CYTOPLASMIC TRNA 2-THIOLATION PROTEIN 2"/>
    <property type="match status" value="1"/>
</dbReference>
<evidence type="ECO:0000256" key="2">
    <source>
        <dbReference type="ARBA" id="ARBA00022694"/>
    </source>
</evidence>
<comment type="similarity">
    <text evidence="3">Belongs to the CTU2/NCS2 family.</text>
</comment>
<keyword evidence="2 3" id="KW-0819">tRNA processing</keyword>
<dbReference type="UniPathway" id="UPA00988"/>
<dbReference type="STRING" id="136037.A0A067RN66"/>
<dbReference type="OMA" id="KQRKQMM"/>
<dbReference type="GO" id="GO:0005829">
    <property type="term" value="C:cytosol"/>
    <property type="evidence" value="ECO:0007669"/>
    <property type="project" value="TreeGrafter"/>
</dbReference>
<accession>A0A067RN66</accession>
<dbReference type="InParanoid" id="A0A067RN66"/>
<keyword evidence="5" id="KW-1185">Reference proteome</keyword>
<dbReference type="InterPro" id="IPR014729">
    <property type="entry name" value="Rossmann-like_a/b/a_fold"/>
</dbReference>
<proteinExistence type="inferred from homology"/>
<reference evidence="4 5" key="1">
    <citation type="journal article" date="2014" name="Nat. Commun.">
        <title>Molecular traces of alternative social organization in a termite genome.</title>
        <authorList>
            <person name="Terrapon N."/>
            <person name="Li C."/>
            <person name="Robertson H.M."/>
            <person name="Ji L."/>
            <person name="Meng X."/>
            <person name="Booth W."/>
            <person name="Chen Z."/>
            <person name="Childers C.P."/>
            <person name="Glastad K.M."/>
            <person name="Gokhale K."/>
            <person name="Gowin J."/>
            <person name="Gronenberg W."/>
            <person name="Hermansen R.A."/>
            <person name="Hu H."/>
            <person name="Hunt B.G."/>
            <person name="Huylmans A.K."/>
            <person name="Khalil S.M."/>
            <person name="Mitchell R.D."/>
            <person name="Munoz-Torres M.C."/>
            <person name="Mustard J.A."/>
            <person name="Pan H."/>
            <person name="Reese J.T."/>
            <person name="Scharf M.E."/>
            <person name="Sun F."/>
            <person name="Vogel H."/>
            <person name="Xiao J."/>
            <person name="Yang W."/>
            <person name="Yang Z."/>
            <person name="Yang Z."/>
            <person name="Zhou J."/>
            <person name="Zhu J."/>
            <person name="Brent C.S."/>
            <person name="Elsik C.G."/>
            <person name="Goodisman M.A."/>
            <person name="Liberles D.A."/>
            <person name="Roe R.M."/>
            <person name="Vargo E.L."/>
            <person name="Vilcinskas A."/>
            <person name="Wang J."/>
            <person name="Bornberg-Bauer E."/>
            <person name="Korb J."/>
            <person name="Zhang G."/>
            <person name="Liebig J."/>
        </authorList>
    </citation>
    <scope>NUCLEOTIDE SEQUENCE [LARGE SCALE GENOMIC DNA]</scope>
    <source>
        <tissue evidence="4">Whole organism</tissue>
    </source>
</reference>
<organism evidence="4 5">
    <name type="scientific">Zootermopsis nevadensis</name>
    <name type="common">Dampwood termite</name>
    <dbReference type="NCBI Taxonomy" id="136037"/>
    <lineage>
        <taxon>Eukaryota</taxon>
        <taxon>Metazoa</taxon>
        <taxon>Ecdysozoa</taxon>
        <taxon>Arthropoda</taxon>
        <taxon>Hexapoda</taxon>
        <taxon>Insecta</taxon>
        <taxon>Pterygota</taxon>
        <taxon>Neoptera</taxon>
        <taxon>Polyneoptera</taxon>
        <taxon>Dictyoptera</taxon>
        <taxon>Blattodea</taxon>
        <taxon>Blattoidea</taxon>
        <taxon>Termitoidae</taxon>
        <taxon>Termopsidae</taxon>
        <taxon>Zootermopsis</taxon>
    </lineage>
</organism>
<name>A0A067RN66_ZOONE</name>
<evidence type="ECO:0000256" key="1">
    <source>
        <dbReference type="ARBA" id="ARBA00022490"/>
    </source>
</evidence>